<dbReference type="Proteomes" id="UP001236806">
    <property type="component" value="Unassembled WGS sequence"/>
</dbReference>
<evidence type="ECO:0000313" key="3">
    <source>
        <dbReference type="EMBL" id="MDQ0674472.1"/>
    </source>
</evidence>
<feature type="transmembrane region" description="Helical" evidence="1">
    <location>
        <begin position="62"/>
        <end position="83"/>
    </location>
</feature>
<feature type="transmembrane region" description="Helical" evidence="1">
    <location>
        <begin position="30"/>
        <end position="50"/>
    </location>
</feature>
<keyword evidence="1" id="KW-0812">Transmembrane</keyword>
<proteinExistence type="predicted"/>
<protein>
    <submittedName>
        <fullName evidence="3">Membrane protein</fullName>
    </submittedName>
</protein>
<name>A0ABU0PKI1_9MICC</name>
<keyword evidence="4" id="KW-1185">Reference proteome</keyword>
<keyword evidence="1" id="KW-0472">Membrane</keyword>
<accession>A0ABU0PKI1</accession>
<keyword evidence="1" id="KW-1133">Transmembrane helix</keyword>
<organism evidence="3 4">
    <name type="scientific">Pseudarthrobacter siccitolerans</name>
    <dbReference type="NCBI Taxonomy" id="861266"/>
    <lineage>
        <taxon>Bacteria</taxon>
        <taxon>Bacillati</taxon>
        <taxon>Actinomycetota</taxon>
        <taxon>Actinomycetes</taxon>
        <taxon>Micrococcales</taxon>
        <taxon>Micrococcaceae</taxon>
        <taxon>Pseudarthrobacter</taxon>
    </lineage>
</organism>
<feature type="domain" description="DUF2231" evidence="2">
    <location>
        <begin position="22"/>
        <end position="158"/>
    </location>
</feature>
<sequence length="178" mass="18900">MENPTAHQLSKHPKTPLAGPYGHPLHPTLVTIPIGAWTASLVFDVVALLGSDDAPFLTGAQWLVGIGILGALAAAVFGLMDFMTLTGGTTAHRTALVHMSLNLTAVALFAISFFLRLGSDKQDFSFLPFVLSVVGYLIVGASGYLGGKLAYHYGVRVADEKTQSEGFRQGSEKNLNSR</sequence>
<evidence type="ECO:0000256" key="1">
    <source>
        <dbReference type="SAM" id="Phobius"/>
    </source>
</evidence>
<evidence type="ECO:0000259" key="2">
    <source>
        <dbReference type="Pfam" id="PF09990"/>
    </source>
</evidence>
<feature type="transmembrane region" description="Helical" evidence="1">
    <location>
        <begin position="126"/>
        <end position="145"/>
    </location>
</feature>
<gene>
    <name evidence="3" type="ORF">QFZ36_002033</name>
</gene>
<dbReference type="Pfam" id="PF09990">
    <property type="entry name" value="DUF2231"/>
    <property type="match status" value="1"/>
</dbReference>
<dbReference type="EMBL" id="JAUSXB010000001">
    <property type="protein sequence ID" value="MDQ0674472.1"/>
    <property type="molecule type" value="Genomic_DNA"/>
</dbReference>
<evidence type="ECO:0000313" key="4">
    <source>
        <dbReference type="Proteomes" id="UP001236806"/>
    </source>
</evidence>
<dbReference type="InterPro" id="IPR019251">
    <property type="entry name" value="DUF2231_TM"/>
</dbReference>
<feature type="transmembrane region" description="Helical" evidence="1">
    <location>
        <begin position="95"/>
        <end position="114"/>
    </location>
</feature>
<comment type="caution">
    <text evidence="3">The sequence shown here is derived from an EMBL/GenBank/DDBJ whole genome shotgun (WGS) entry which is preliminary data.</text>
</comment>
<reference evidence="3 4" key="1">
    <citation type="submission" date="2023-07" db="EMBL/GenBank/DDBJ databases">
        <title>Comparative genomics of wheat-associated soil bacteria to identify genetic determinants of phenazine resistance.</title>
        <authorList>
            <person name="Mouncey N."/>
        </authorList>
    </citation>
    <scope>NUCLEOTIDE SEQUENCE [LARGE SCALE GENOMIC DNA]</scope>
    <source>
        <strain evidence="3 4">W1I3</strain>
    </source>
</reference>
<dbReference type="RefSeq" id="WP_306636063.1">
    <property type="nucleotide sequence ID" value="NZ_JAUSXB010000001.1"/>
</dbReference>